<keyword evidence="1" id="KW-1133">Transmembrane helix</keyword>
<protein>
    <submittedName>
        <fullName evidence="2">Uncharacterized protein</fullName>
    </submittedName>
</protein>
<feature type="transmembrane region" description="Helical" evidence="1">
    <location>
        <begin position="66"/>
        <end position="89"/>
    </location>
</feature>
<keyword evidence="1" id="KW-0812">Transmembrane</keyword>
<keyword evidence="1" id="KW-0472">Membrane</keyword>
<reference evidence="2 3" key="1">
    <citation type="submission" date="2022-04" db="EMBL/GenBank/DDBJ databases">
        <title>Gracilibacillus sp. isolated from saltern.</title>
        <authorList>
            <person name="Won M."/>
            <person name="Lee C.-M."/>
            <person name="Woen H.-Y."/>
            <person name="Kwon S.-W."/>
        </authorList>
    </citation>
    <scope>NUCLEOTIDE SEQUENCE [LARGE SCALE GENOMIC DNA]</scope>
    <source>
        <strain evidence="2 3">SSWR10-1</strain>
    </source>
</reference>
<name>A0ABY4EZI1_9BACI</name>
<evidence type="ECO:0000313" key="2">
    <source>
        <dbReference type="EMBL" id="UOQ49810.1"/>
    </source>
</evidence>
<evidence type="ECO:0000313" key="3">
    <source>
        <dbReference type="Proteomes" id="UP000831782"/>
    </source>
</evidence>
<keyword evidence="3" id="KW-1185">Reference proteome</keyword>
<dbReference type="RefSeq" id="WP_244722640.1">
    <property type="nucleotide sequence ID" value="NZ_CP095072.1"/>
</dbReference>
<evidence type="ECO:0000256" key="1">
    <source>
        <dbReference type="SAM" id="Phobius"/>
    </source>
</evidence>
<gene>
    <name evidence="2" type="ORF">MUN88_06975</name>
</gene>
<sequence length="99" mass="11405">MNGRAWHYWSGHIEGRLFWVEISIGQYVIELKSNCPNEALDKGDCAGRVYFEAGGVSYEAKDLLKLSIILMPIYFMGFSIIPFVAGLVYHYRKRRIATR</sequence>
<dbReference type="Proteomes" id="UP000831782">
    <property type="component" value="Chromosome"/>
</dbReference>
<dbReference type="EMBL" id="CP095072">
    <property type="protein sequence ID" value="UOQ49810.1"/>
    <property type="molecule type" value="Genomic_DNA"/>
</dbReference>
<organism evidence="2 3">
    <name type="scientific">Gracilibacillus caseinilyticus</name>
    <dbReference type="NCBI Taxonomy" id="2932256"/>
    <lineage>
        <taxon>Bacteria</taxon>
        <taxon>Bacillati</taxon>
        <taxon>Bacillota</taxon>
        <taxon>Bacilli</taxon>
        <taxon>Bacillales</taxon>
        <taxon>Bacillaceae</taxon>
        <taxon>Gracilibacillus</taxon>
    </lineage>
</organism>
<accession>A0ABY4EZI1</accession>
<proteinExistence type="predicted"/>